<feature type="compositionally biased region" description="Low complexity" evidence="1">
    <location>
        <begin position="52"/>
        <end position="67"/>
    </location>
</feature>
<feature type="compositionally biased region" description="Low complexity" evidence="1">
    <location>
        <begin position="160"/>
        <end position="171"/>
    </location>
</feature>
<evidence type="ECO:0000313" key="3">
    <source>
        <dbReference type="Proteomes" id="UP000006038"/>
    </source>
</evidence>
<dbReference type="STRING" id="4533.J3L9E6"/>
<feature type="compositionally biased region" description="Basic and acidic residues" evidence="1">
    <location>
        <begin position="96"/>
        <end position="107"/>
    </location>
</feature>
<name>J3L9E6_ORYBR</name>
<proteinExistence type="predicted"/>
<feature type="region of interest" description="Disordered" evidence="1">
    <location>
        <begin position="52"/>
        <end position="206"/>
    </location>
</feature>
<dbReference type="Gramene" id="OB02G12630.1">
    <property type="protein sequence ID" value="OB02G12630.1"/>
    <property type="gene ID" value="OB02G12630"/>
</dbReference>
<sequence length="218" mass="23101">MAPDARRRPRRPPPYVAASAARAAALVVVALLLALLCGPCVVGARLILQEKSGSAWAPRPRSSSPESTDGTDRRPGTRSGVLHRRTSDFLPPSGPSERHNARLDSHAGRRGPTNPAPPPAGRPTSSRRPARRSAPTPGSTPTPAGVGRPTPPPPPPDVRLPPAVRPVGAPQRPAPPRPPQRAPSSGPAPPRRRRRSRHDDVSHARIQELKLATVALYS</sequence>
<feature type="compositionally biased region" description="Low complexity" evidence="1">
    <location>
        <begin position="122"/>
        <end position="148"/>
    </location>
</feature>
<dbReference type="HOGENOM" id="CLU_1268615_0_0_1"/>
<accession>J3L9E6</accession>
<dbReference type="EnsemblPlants" id="OB02G12630.1">
    <property type="protein sequence ID" value="OB02G12630.1"/>
    <property type="gene ID" value="OB02G12630"/>
</dbReference>
<feature type="compositionally biased region" description="Pro residues" evidence="1">
    <location>
        <begin position="149"/>
        <end position="159"/>
    </location>
</feature>
<keyword evidence="3" id="KW-1185">Reference proteome</keyword>
<evidence type="ECO:0000313" key="2">
    <source>
        <dbReference type="EnsemblPlants" id="OB02G12630.1"/>
    </source>
</evidence>
<reference evidence="2" key="1">
    <citation type="submission" date="2013-04" db="UniProtKB">
        <authorList>
            <consortium name="EnsemblPlants"/>
        </authorList>
    </citation>
    <scope>IDENTIFICATION</scope>
</reference>
<evidence type="ECO:0000256" key="1">
    <source>
        <dbReference type="SAM" id="MobiDB-lite"/>
    </source>
</evidence>
<feature type="compositionally biased region" description="Basic and acidic residues" evidence="1">
    <location>
        <begin position="197"/>
        <end position="206"/>
    </location>
</feature>
<dbReference type="Proteomes" id="UP000006038">
    <property type="component" value="Unassembled WGS sequence"/>
</dbReference>
<dbReference type="AlphaFoldDB" id="J3L9E6"/>
<protein>
    <submittedName>
        <fullName evidence="2">Uncharacterized protein</fullName>
    </submittedName>
</protein>
<feature type="compositionally biased region" description="Pro residues" evidence="1">
    <location>
        <begin position="172"/>
        <end position="189"/>
    </location>
</feature>
<organism evidence="2">
    <name type="scientific">Oryza brachyantha</name>
    <name type="common">malo sina</name>
    <dbReference type="NCBI Taxonomy" id="4533"/>
    <lineage>
        <taxon>Eukaryota</taxon>
        <taxon>Viridiplantae</taxon>
        <taxon>Streptophyta</taxon>
        <taxon>Embryophyta</taxon>
        <taxon>Tracheophyta</taxon>
        <taxon>Spermatophyta</taxon>
        <taxon>Magnoliopsida</taxon>
        <taxon>Liliopsida</taxon>
        <taxon>Poales</taxon>
        <taxon>Poaceae</taxon>
        <taxon>BOP clade</taxon>
        <taxon>Oryzoideae</taxon>
        <taxon>Oryzeae</taxon>
        <taxon>Oryzinae</taxon>
        <taxon>Oryza</taxon>
    </lineage>
</organism>